<evidence type="ECO:0000313" key="8">
    <source>
        <dbReference type="EMBL" id="NJP36081.1"/>
    </source>
</evidence>
<accession>A0A969TTM3</accession>
<name>A0A969TTM3_9BACI</name>
<evidence type="ECO:0000313" key="9">
    <source>
        <dbReference type="Proteomes" id="UP000752012"/>
    </source>
</evidence>
<sequence length="472" mass="54420">MDMFTNDFLLRTEASKKLYHQFAEAMPIIDYHNHLSAKDIWEDRNYQNMTEIWLEGDHYKWRAMRANGIKEHFITGEATDKEKFDAWAETVPNLFGNPLYHWTHLELSRFFGIEKPLNGDTKDEIWEEGNKTLASGDLSVRSMLKMQNVAFVGTTDDPIDNLEFHRKLQQDRFPVTVAPSFRPDRGLNLDHPDFLDWVGELAVAAERDIASYDQLLNALDDRIAFFHECGCRASDHGINEMYHVPASEKDAAAVFQKRMEGSPVTGEEVLQYKTVTLQKLAEMYYVKGWAMQLHIGPLRNNFTAMHEQVGPDAGFDSMNDAPVAEPLNRMLDEMASAGRLPKTVLYTLNPQDNIIMATAAGNFQSAEEPGRIQFGTAWWFNDHLDGMLDQMRTLANVGVLRHFIGMLTDSRSFLSLTRHEYFRRILCRMLGEWVEEGMVPEDWKLLQEYVEGICYQNAERYFQLQPKHSSTL</sequence>
<dbReference type="GO" id="GO:0019698">
    <property type="term" value="P:D-galacturonate catabolic process"/>
    <property type="evidence" value="ECO:0007669"/>
    <property type="project" value="TreeGrafter"/>
</dbReference>
<organism evidence="8 9">
    <name type="scientific">Alkalicoccus luteus</name>
    <dbReference type="NCBI Taxonomy" id="1237094"/>
    <lineage>
        <taxon>Bacteria</taxon>
        <taxon>Bacillati</taxon>
        <taxon>Bacillota</taxon>
        <taxon>Bacilli</taxon>
        <taxon>Bacillales</taxon>
        <taxon>Bacillaceae</taxon>
        <taxon>Alkalicoccus</taxon>
    </lineage>
</organism>
<proteinExistence type="inferred from homology"/>
<dbReference type="Gene3D" id="3.20.20.140">
    <property type="entry name" value="Metal-dependent hydrolases"/>
    <property type="match status" value="1"/>
</dbReference>
<evidence type="ECO:0000256" key="3">
    <source>
        <dbReference type="ARBA" id="ARBA00008397"/>
    </source>
</evidence>
<evidence type="ECO:0000256" key="6">
    <source>
        <dbReference type="ARBA" id="ARBA00023235"/>
    </source>
</evidence>
<reference evidence="8 9" key="1">
    <citation type="submission" date="2020-03" db="EMBL/GenBank/DDBJ databases">
        <title>Assessment of the enzymatic potential of alkaline-tolerant lipase obtained from Bacillus luteus H11 (technogenic soil) for the bioremediation of saline soils contaminated with petroleum substances.</title>
        <authorList>
            <person name="Kalwasinska A."/>
        </authorList>
    </citation>
    <scope>NUCLEOTIDE SEQUENCE [LARGE SCALE GENOMIC DNA]</scope>
    <source>
        <strain evidence="8 9">H11</strain>
    </source>
</reference>
<evidence type="ECO:0000256" key="2">
    <source>
        <dbReference type="ARBA" id="ARBA00004892"/>
    </source>
</evidence>
<dbReference type="InterPro" id="IPR003766">
    <property type="entry name" value="Uronate_isomerase"/>
</dbReference>
<dbReference type="NCBIfam" id="NF002794">
    <property type="entry name" value="PRK02925.1"/>
    <property type="match status" value="1"/>
</dbReference>
<comment type="catalytic activity">
    <reaction evidence="7">
        <text>aldehydo-D-galacturonate = keto-D-tagaturonate</text>
        <dbReference type="Rhea" id="RHEA:27702"/>
        <dbReference type="ChEBI" id="CHEBI:12952"/>
        <dbReference type="ChEBI" id="CHEBI:17886"/>
    </reaction>
</comment>
<evidence type="ECO:0000256" key="7">
    <source>
        <dbReference type="HAMAP-Rule" id="MF_00675"/>
    </source>
</evidence>
<evidence type="ECO:0000256" key="1">
    <source>
        <dbReference type="ARBA" id="ARBA00001165"/>
    </source>
</evidence>
<evidence type="ECO:0000256" key="5">
    <source>
        <dbReference type="ARBA" id="ARBA00020555"/>
    </source>
</evidence>
<dbReference type="HAMAP" id="MF_00675">
    <property type="entry name" value="UxaC"/>
    <property type="match status" value="1"/>
</dbReference>
<evidence type="ECO:0000256" key="4">
    <source>
        <dbReference type="ARBA" id="ARBA00012546"/>
    </source>
</evidence>
<dbReference type="InterPro" id="IPR032466">
    <property type="entry name" value="Metal_Hydrolase"/>
</dbReference>
<dbReference type="GO" id="GO:0042840">
    <property type="term" value="P:D-glucuronate catabolic process"/>
    <property type="evidence" value="ECO:0007669"/>
    <property type="project" value="TreeGrafter"/>
</dbReference>
<gene>
    <name evidence="7 8" type="primary">uxaC</name>
    <name evidence="8" type="ORF">HCN83_00580</name>
</gene>
<comment type="catalytic activity">
    <reaction evidence="1 7">
        <text>D-glucuronate = D-fructuronate</text>
        <dbReference type="Rhea" id="RHEA:13049"/>
        <dbReference type="ChEBI" id="CHEBI:58720"/>
        <dbReference type="ChEBI" id="CHEBI:59863"/>
        <dbReference type="EC" id="5.3.1.12"/>
    </reaction>
</comment>
<dbReference type="AlphaFoldDB" id="A0A969TTM3"/>
<dbReference type="GO" id="GO:0008880">
    <property type="term" value="F:glucuronate isomerase activity"/>
    <property type="evidence" value="ECO:0007669"/>
    <property type="project" value="UniProtKB-UniRule"/>
</dbReference>
<keyword evidence="6 7" id="KW-0413">Isomerase</keyword>
<protein>
    <recommendedName>
        <fullName evidence="5 7">Uronate isomerase</fullName>
        <ecNumber evidence="4 7">5.3.1.12</ecNumber>
    </recommendedName>
    <alternativeName>
        <fullName evidence="7">Glucuronate isomerase</fullName>
    </alternativeName>
    <alternativeName>
        <fullName evidence="7">Uronic isomerase</fullName>
    </alternativeName>
</protein>
<dbReference type="PANTHER" id="PTHR30068:SF4">
    <property type="entry name" value="URONATE ISOMERASE"/>
    <property type="match status" value="1"/>
</dbReference>
<dbReference type="Proteomes" id="UP000752012">
    <property type="component" value="Unassembled WGS sequence"/>
</dbReference>
<dbReference type="SUPFAM" id="SSF51556">
    <property type="entry name" value="Metallo-dependent hydrolases"/>
    <property type="match status" value="1"/>
</dbReference>
<comment type="pathway">
    <text evidence="2 7">Carbohydrate metabolism; pentose and glucuronate interconversion.</text>
</comment>
<dbReference type="Pfam" id="PF02614">
    <property type="entry name" value="UxaC"/>
    <property type="match status" value="1"/>
</dbReference>
<keyword evidence="9" id="KW-1185">Reference proteome</keyword>
<dbReference type="EMBL" id="JAATHJ010000001">
    <property type="protein sequence ID" value="NJP36081.1"/>
    <property type="molecule type" value="Genomic_DNA"/>
</dbReference>
<dbReference type="PANTHER" id="PTHR30068">
    <property type="entry name" value="URONATE ISOMERASE"/>
    <property type="match status" value="1"/>
</dbReference>
<comment type="caution">
    <text evidence="8">The sequence shown here is derived from an EMBL/GenBank/DDBJ whole genome shotgun (WGS) entry which is preliminary data.</text>
</comment>
<dbReference type="EC" id="5.3.1.12" evidence="4 7"/>
<dbReference type="Gene3D" id="1.10.2020.10">
    <property type="entry name" value="uronate isomerase, domain 2, chain A"/>
    <property type="match status" value="1"/>
</dbReference>
<comment type="similarity">
    <text evidence="3 7">Belongs to the metallo-dependent hydrolases superfamily. Uronate isomerase family.</text>
</comment>